<dbReference type="SUPFAM" id="SSF52200">
    <property type="entry name" value="Toll/Interleukin receptor TIR domain"/>
    <property type="match status" value="1"/>
</dbReference>
<keyword evidence="2" id="KW-0378">Hydrolase</keyword>
<proteinExistence type="predicted"/>
<evidence type="ECO:0000256" key="1">
    <source>
        <dbReference type="ARBA" id="ARBA00011982"/>
    </source>
</evidence>
<dbReference type="GeneID" id="125315522"/>
<name>A0ABM3HJ83_9MYRT</name>
<feature type="domain" description="TIR" evidence="6">
    <location>
        <begin position="49"/>
        <end position="178"/>
    </location>
</feature>
<dbReference type="PANTHER" id="PTHR32009">
    <property type="entry name" value="TMV RESISTANCE PROTEIN N-LIKE"/>
    <property type="match status" value="1"/>
</dbReference>
<dbReference type="InterPro" id="IPR035897">
    <property type="entry name" value="Toll_tir_struct_dom_sf"/>
</dbReference>
<comment type="catalytic activity">
    <reaction evidence="4">
        <text>NAD(+) + H2O = ADP-D-ribose + nicotinamide + H(+)</text>
        <dbReference type="Rhea" id="RHEA:16301"/>
        <dbReference type="ChEBI" id="CHEBI:15377"/>
        <dbReference type="ChEBI" id="CHEBI:15378"/>
        <dbReference type="ChEBI" id="CHEBI:17154"/>
        <dbReference type="ChEBI" id="CHEBI:57540"/>
        <dbReference type="ChEBI" id="CHEBI:57967"/>
        <dbReference type="EC" id="3.2.2.6"/>
    </reaction>
    <physiologicalReaction direction="left-to-right" evidence="4">
        <dbReference type="Rhea" id="RHEA:16302"/>
    </physiologicalReaction>
</comment>
<protein>
    <recommendedName>
        <fullName evidence="1">ADP-ribosyl cyclase/cyclic ADP-ribose hydrolase</fullName>
        <ecNumber evidence="1">3.2.2.6</ecNumber>
    </recommendedName>
</protein>
<accession>A0ABM3HJ83</accession>
<evidence type="ECO:0000256" key="3">
    <source>
        <dbReference type="ARBA" id="ARBA00023027"/>
    </source>
</evidence>
<dbReference type="RefSeq" id="XP_048136656.1">
    <property type="nucleotide sequence ID" value="XM_048280699.1"/>
</dbReference>
<reference evidence="8" key="1">
    <citation type="submission" date="2025-08" db="UniProtKB">
        <authorList>
            <consortium name="RefSeq"/>
        </authorList>
    </citation>
    <scope>IDENTIFICATION</scope>
    <source>
        <tissue evidence="8">Leaf</tissue>
    </source>
</reference>
<sequence>MEKGQIMSKRAQRKRALREKKEKSAEKESTEGPSAPSSFPPILTGGDSDQYDVFLNFRGSDTRKGFTDYLYRSLVNAGTVSISVFKDDISLEIGEDFNSEILEAITRSKILIPIISENYALSKWCLRELVRMMDCKKSMSHMVLPIFYKVDPSYVRFLKGNFGEAFRFREKRFDTKDI</sequence>
<keyword evidence="3" id="KW-0520">NAD</keyword>
<dbReference type="PROSITE" id="PS50104">
    <property type="entry name" value="TIR"/>
    <property type="match status" value="1"/>
</dbReference>
<gene>
    <name evidence="8" type="primary">LOC125315522</name>
</gene>
<feature type="region of interest" description="Disordered" evidence="5">
    <location>
        <begin position="1"/>
        <end position="45"/>
    </location>
</feature>
<evidence type="ECO:0000259" key="6">
    <source>
        <dbReference type="PROSITE" id="PS50104"/>
    </source>
</evidence>
<dbReference type="Proteomes" id="UP000827889">
    <property type="component" value="Chromosome 6"/>
</dbReference>
<dbReference type="Gene3D" id="3.40.50.10140">
    <property type="entry name" value="Toll/interleukin-1 receptor homology (TIR) domain"/>
    <property type="match status" value="1"/>
</dbReference>
<evidence type="ECO:0000256" key="4">
    <source>
        <dbReference type="ARBA" id="ARBA00047304"/>
    </source>
</evidence>
<keyword evidence="7" id="KW-1185">Reference proteome</keyword>
<dbReference type="EC" id="3.2.2.6" evidence="1"/>
<dbReference type="Pfam" id="PF01582">
    <property type="entry name" value="TIR"/>
    <property type="match status" value="1"/>
</dbReference>
<evidence type="ECO:0000256" key="5">
    <source>
        <dbReference type="SAM" id="MobiDB-lite"/>
    </source>
</evidence>
<dbReference type="PANTHER" id="PTHR32009:SF39">
    <property type="entry name" value="TIR DOMAIN-CONTAINING PROTEIN"/>
    <property type="match status" value="1"/>
</dbReference>
<organism evidence="7 8">
    <name type="scientific">Rhodamnia argentea</name>
    <dbReference type="NCBI Taxonomy" id="178133"/>
    <lineage>
        <taxon>Eukaryota</taxon>
        <taxon>Viridiplantae</taxon>
        <taxon>Streptophyta</taxon>
        <taxon>Embryophyta</taxon>
        <taxon>Tracheophyta</taxon>
        <taxon>Spermatophyta</taxon>
        <taxon>Magnoliopsida</taxon>
        <taxon>eudicotyledons</taxon>
        <taxon>Gunneridae</taxon>
        <taxon>Pentapetalae</taxon>
        <taxon>rosids</taxon>
        <taxon>malvids</taxon>
        <taxon>Myrtales</taxon>
        <taxon>Myrtaceae</taxon>
        <taxon>Myrtoideae</taxon>
        <taxon>Myrteae</taxon>
        <taxon>Australasian group</taxon>
        <taxon>Rhodamnia</taxon>
    </lineage>
</organism>
<dbReference type="SMART" id="SM00255">
    <property type="entry name" value="TIR"/>
    <property type="match status" value="1"/>
</dbReference>
<feature type="compositionally biased region" description="Basic and acidic residues" evidence="5">
    <location>
        <begin position="19"/>
        <end position="30"/>
    </location>
</feature>
<dbReference type="InterPro" id="IPR000157">
    <property type="entry name" value="TIR_dom"/>
</dbReference>
<evidence type="ECO:0000313" key="8">
    <source>
        <dbReference type="RefSeq" id="XP_048136656.1"/>
    </source>
</evidence>
<evidence type="ECO:0000256" key="2">
    <source>
        <dbReference type="ARBA" id="ARBA00022801"/>
    </source>
</evidence>
<evidence type="ECO:0000313" key="7">
    <source>
        <dbReference type="Proteomes" id="UP000827889"/>
    </source>
</evidence>